<gene>
    <name evidence="2" type="ORF">THAOC_33881</name>
</gene>
<comment type="caution">
    <text evidence="2">The sequence shown here is derived from an EMBL/GenBank/DDBJ whole genome shotgun (WGS) entry which is preliminary data.</text>
</comment>
<feature type="compositionally biased region" description="Polar residues" evidence="1">
    <location>
        <begin position="64"/>
        <end position="78"/>
    </location>
</feature>
<sequence length="175" mass="18298">MPEPHDVALVQCGETPACHGSTPRPGSQIYGRVQRARTSVSAVTEADVADDIGGHSGAPRKWQIRSSGSAVSTTTAPQTSAGTSTGSKGGRQEYNRAASPRRSDTVVPILNGGIESPSRFTVEGDTYTATPSLQLLVVEGDALDPAEDEDPRAAGCGDCWIKEESKTPEAPHEIL</sequence>
<feature type="region of interest" description="Disordered" evidence="1">
    <location>
        <begin position="44"/>
        <end position="123"/>
    </location>
</feature>
<dbReference type="AlphaFoldDB" id="K0R3F0"/>
<protein>
    <submittedName>
        <fullName evidence="2">Uncharacterized protein</fullName>
    </submittedName>
</protein>
<evidence type="ECO:0000313" key="2">
    <source>
        <dbReference type="EMBL" id="EJK47398.1"/>
    </source>
</evidence>
<name>K0R3F0_THAOC</name>
<keyword evidence="3" id="KW-1185">Reference proteome</keyword>
<organism evidence="2 3">
    <name type="scientific">Thalassiosira oceanica</name>
    <name type="common">Marine diatom</name>
    <dbReference type="NCBI Taxonomy" id="159749"/>
    <lineage>
        <taxon>Eukaryota</taxon>
        <taxon>Sar</taxon>
        <taxon>Stramenopiles</taxon>
        <taxon>Ochrophyta</taxon>
        <taxon>Bacillariophyta</taxon>
        <taxon>Coscinodiscophyceae</taxon>
        <taxon>Thalassiosirophycidae</taxon>
        <taxon>Thalassiosirales</taxon>
        <taxon>Thalassiosiraceae</taxon>
        <taxon>Thalassiosira</taxon>
    </lineage>
</organism>
<evidence type="ECO:0000313" key="3">
    <source>
        <dbReference type="Proteomes" id="UP000266841"/>
    </source>
</evidence>
<accession>K0R3F0</accession>
<dbReference type="EMBL" id="AGNL01046988">
    <property type="protein sequence ID" value="EJK47398.1"/>
    <property type="molecule type" value="Genomic_DNA"/>
</dbReference>
<evidence type="ECO:0000256" key="1">
    <source>
        <dbReference type="SAM" id="MobiDB-lite"/>
    </source>
</evidence>
<reference evidence="2 3" key="1">
    <citation type="journal article" date="2012" name="Genome Biol.">
        <title>Genome and low-iron response of an oceanic diatom adapted to chronic iron limitation.</title>
        <authorList>
            <person name="Lommer M."/>
            <person name="Specht M."/>
            <person name="Roy A.S."/>
            <person name="Kraemer L."/>
            <person name="Andreson R."/>
            <person name="Gutowska M.A."/>
            <person name="Wolf J."/>
            <person name="Bergner S.V."/>
            <person name="Schilhabel M.B."/>
            <person name="Klostermeier U.C."/>
            <person name="Beiko R.G."/>
            <person name="Rosenstiel P."/>
            <person name="Hippler M."/>
            <person name="Laroche J."/>
        </authorList>
    </citation>
    <scope>NUCLEOTIDE SEQUENCE [LARGE SCALE GENOMIC DNA]</scope>
    <source>
        <strain evidence="2 3">CCMP1005</strain>
    </source>
</reference>
<dbReference type="Proteomes" id="UP000266841">
    <property type="component" value="Unassembled WGS sequence"/>
</dbReference>
<proteinExistence type="predicted"/>